<gene>
    <name evidence="1" type="ORF">DD666_03300</name>
</gene>
<accession>A0A356LBS3</accession>
<sequence length="112" mass="13054">MKQQHPLSREDLIKIRDTIRSEQVRVLLREISRLHTVVRRLKELSRQVELEAGMGVLHDSPIFDDIARLLDNEMRLYGPPPFKRTAADKQHRADECMTKLEGVLDVRKNKTG</sequence>
<dbReference type="AlphaFoldDB" id="A0A356LBS3"/>
<dbReference type="Proteomes" id="UP000264036">
    <property type="component" value="Unassembled WGS sequence"/>
</dbReference>
<protein>
    <submittedName>
        <fullName evidence="1">Uncharacterized protein</fullName>
    </submittedName>
</protein>
<proteinExistence type="predicted"/>
<name>A0A356LBS3_9BURK</name>
<comment type="caution">
    <text evidence="1">The sequence shown here is derived from an EMBL/GenBank/DDBJ whole genome shotgun (WGS) entry which is preliminary data.</text>
</comment>
<dbReference type="EMBL" id="DOEK01000005">
    <property type="protein sequence ID" value="HBP28427.1"/>
    <property type="molecule type" value="Genomic_DNA"/>
</dbReference>
<evidence type="ECO:0000313" key="1">
    <source>
        <dbReference type="EMBL" id="HBP28427.1"/>
    </source>
</evidence>
<evidence type="ECO:0000313" key="2">
    <source>
        <dbReference type="Proteomes" id="UP000264036"/>
    </source>
</evidence>
<organism evidence="1 2">
    <name type="scientific">Advenella kashmirensis</name>
    <dbReference type="NCBI Taxonomy" id="310575"/>
    <lineage>
        <taxon>Bacteria</taxon>
        <taxon>Pseudomonadati</taxon>
        <taxon>Pseudomonadota</taxon>
        <taxon>Betaproteobacteria</taxon>
        <taxon>Burkholderiales</taxon>
        <taxon>Alcaligenaceae</taxon>
    </lineage>
</organism>
<reference evidence="1 2" key="1">
    <citation type="journal article" date="2018" name="Nat. Biotechnol.">
        <title>A standardized bacterial taxonomy based on genome phylogeny substantially revises the tree of life.</title>
        <authorList>
            <person name="Parks D.H."/>
            <person name="Chuvochina M."/>
            <person name="Waite D.W."/>
            <person name="Rinke C."/>
            <person name="Skarshewski A."/>
            <person name="Chaumeil P.A."/>
            <person name="Hugenholtz P."/>
        </authorList>
    </citation>
    <scope>NUCLEOTIDE SEQUENCE [LARGE SCALE GENOMIC DNA]</scope>
    <source>
        <strain evidence="1">UBA10707</strain>
    </source>
</reference>